<dbReference type="InterPro" id="IPR035093">
    <property type="entry name" value="RelE/ParE_toxin_dom_sf"/>
</dbReference>
<dbReference type="InterPro" id="IPR004386">
    <property type="entry name" value="Toxin_YafQ-like"/>
</dbReference>
<dbReference type="GO" id="GO:0006415">
    <property type="term" value="P:translational termination"/>
    <property type="evidence" value="ECO:0007669"/>
    <property type="project" value="TreeGrafter"/>
</dbReference>
<comment type="caution">
    <text evidence="3">The sequence shown here is derived from an EMBL/GenBank/DDBJ whole genome shotgun (WGS) entry which is preliminary data.</text>
</comment>
<gene>
    <name evidence="3" type="ORF">HRAG_00867</name>
</gene>
<dbReference type="PANTHER" id="PTHR40588:SF1">
    <property type="entry name" value="MRNA INTERFERASE TOXIN YAFQ"/>
    <property type="match status" value="1"/>
</dbReference>
<proteinExistence type="predicted"/>
<feature type="active site" description="Proton donor" evidence="2">
    <location>
        <position position="86"/>
    </location>
</feature>
<dbReference type="Pfam" id="PF15738">
    <property type="entry name" value="YafQ_toxin"/>
    <property type="match status" value="1"/>
</dbReference>
<dbReference type="InterPro" id="IPR007712">
    <property type="entry name" value="RelE/ParE_toxin"/>
</dbReference>
<dbReference type="Gene3D" id="3.30.2310.20">
    <property type="entry name" value="RelE-like"/>
    <property type="match status" value="1"/>
</dbReference>
<dbReference type="HOGENOM" id="CLU_161929_4_1_7"/>
<evidence type="ECO:0000313" key="4">
    <source>
        <dbReference type="Proteomes" id="UP000005085"/>
    </source>
</evidence>
<dbReference type="OrthoDB" id="7030467at2"/>
<dbReference type="Proteomes" id="UP000005085">
    <property type="component" value="Unassembled WGS sequence"/>
</dbReference>
<dbReference type="SUPFAM" id="SSF143011">
    <property type="entry name" value="RelE-like"/>
    <property type="match status" value="1"/>
</dbReference>
<evidence type="ECO:0000313" key="3">
    <source>
        <dbReference type="EMBL" id="EEO23810.2"/>
    </source>
</evidence>
<dbReference type="GO" id="GO:0006402">
    <property type="term" value="P:mRNA catabolic process"/>
    <property type="evidence" value="ECO:0007669"/>
    <property type="project" value="TreeGrafter"/>
</dbReference>
<accession>C3XFM1</accession>
<evidence type="ECO:0000256" key="2">
    <source>
        <dbReference type="PIRSR" id="PIRSR006156-1"/>
    </source>
</evidence>
<dbReference type="NCBIfam" id="TIGR02385">
    <property type="entry name" value="RelE_StbE"/>
    <property type="match status" value="1"/>
</dbReference>
<protein>
    <submittedName>
        <fullName evidence="3">YafQ family addiction module toxin component</fullName>
    </submittedName>
</protein>
<dbReference type="AlphaFoldDB" id="C3XFM1"/>
<dbReference type="PIRSF" id="PIRSF006156">
    <property type="entry name" value="YafQ"/>
    <property type="match status" value="1"/>
</dbReference>
<reference evidence="3 4" key="1">
    <citation type="journal article" date="2014" name="Genome Announc.">
        <title>Draft genome sequences of six enterohepatic helicobacter species isolated from humans and one from rhesus macaques.</title>
        <authorList>
            <person name="Shen Z."/>
            <person name="Sheh A."/>
            <person name="Young S.K."/>
            <person name="Abouelliel A."/>
            <person name="Ward D.V."/>
            <person name="Earl A.M."/>
            <person name="Fox J.G."/>
        </authorList>
    </citation>
    <scope>NUCLEOTIDE SEQUENCE [LARGE SCALE GENOMIC DNA]</scope>
    <source>
        <strain evidence="3 4">ATCC 43879</strain>
    </source>
</reference>
<sequence>MAKYTILYHRKFVKDYEKLSNNDRLLVDEVIEKLANGEILDQKYKDHKLKGNLKDFRECHVKPDLLLMYEIQENILHLNLMRVGSHSDLFKK</sequence>
<dbReference type="eggNOG" id="COG3041">
    <property type="taxonomic scope" value="Bacteria"/>
</dbReference>
<dbReference type="PANTHER" id="PTHR40588">
    <property type="entry name" value="MRNA INTERFERASE TOXIN YAFQ"/>
    <property type="match status" value="1"/>
</dbReference>
<dbReference type="GO" id="GO:0004521">
    <property type="term" value="F:RNA endonuclease activity"/>
    <property type="evidence" value="ECO:0007669"/>
    <property type="project" value="TreeGrafter"/>
</dbReference>
<name>C3XFM1_9HELI</name>
<organism evidence="3 4">
    <name type="scientific">Helicobacter bilis ATCC 43879</name>
    <dbReference type="NCBI Taxonomy" id="613026"/>
    <lineage>
        <taxon>Bacteria</taxon>
        <taxon>Pseudomonadati</taxon>
        <taxon>Campylobacterota</taxon>
        <taxon>Epsilonproteobacteria</taxon>
        <taxon>Campylobacterales</taxon>
        <taxon>Helicobacteraceae</taxon>
        <taxon>Helicobacter</taxon>
    </lineage>
</organism>
<dbReference type="EMBL" id="ACDN02000061">
    <property type="protein sequence ID" value="EEO23810.2"/>
    <property type="molecule type" value="Genomic_DNA"/>
</dbReference>
<evidence type="ECO:0000256" key="1">
    <source>
        <dbReference type="ARBA" id="ARBA00022649"/>
    </source>
</evidence>
<keyword evidence="4" id="KW-1185">Reference proteome</keyword>
<dbReference type="RefSeq" id="WP_020995929.1">
    <property type="nucleotide sequence ID" value="NZ_KI392040.1"/>
</dbReference>
<keyword evidence="1" id="KW-1277">Toxin-antitoxin system</keyword>